<evidence type="ECO:0000256" key="1">
    <source>
        <dbReference type="ARBA" id="ARBA00006499"/>
    </source>
</evidence>
<dbReference type="SUPFAM" id="SSF53474">
    <property type="entry name" value="alpha/beta-Hydrolases"/>
    <property type="match status" value="1"/>
</dbReference>
<dbReference type="Gene3D" id="3.40.50.1820">
    <property type="entry name" value="alpha/beta hydrolase"/>
    <property type="match status" value="1"/>
</dbReference>
<proteinExistence type="inferred from homology"/>
<reference evidence="4 5" key="1">
    <citation type="submission" date="2018-11" db="EMBL/GenBank/DDBJ databases">
        <title>Genome squencing of methanotrophic bacteria isolated from alkaline groundwater in Korea.</title>
        <authorList>
            <person name="Nguyen L.N."/>
        </authorList>
    </citation>
    <scope>NUCLEOTIDE SEQUENCE [LARGE SCALE GENOMIC DNA]</scope>
    <source>
        <strain evidence="4 5">GW6</strain>
    </source>
</reference>
<dbReference type="Proteomes" id="UP000273982">
    <property type="component" value="Chromosome"/>
</dbReference>
<dbReference type="RefSeq" id="WP_124739041.1">
    <property type="nucleotide sequence ID" value="NZ_CP034086.1"/>
</dbReference>
<dbReference type="PANTHER" id="PTHR10655:SF17">
    <property type="entry name" value="LYSOPHOSPHOLIPASE-LIKE PROTEIN 1"/>
    <property type="match status" value="1"/>
</dbReference>
<dbReference type="KEGG" id="mros:EHO51_11675"/>
<dbReference type="InterPro" id="IPR029058">
    <property type="entry name" value="AB_hydrolase_fold"/>
</dbReference>
<protein>
    <submittedName>
        <fullName evidence="4">Phospholipase</fullName>
    </submittedName>
</protein>
<evidence type="ECO:0000313" key="5">
    <source>
        <dbReference type="Proteomes" id="UP000273982"/>
    </source>
</evidence>
<accession>A0A3G8M8E4</accession>
<evidence type="ECO:0000259" key="3">
    <source>
        <dbReference type="Pfam" id="PF02230"/>
    </source>
</evidence>
<dbReference type="PANTHER" id="PTHR10655">
    <property type="entry name" value="LYSOPHOSPHOLIPASE-RELATED"/>
    <property type="match status" value="1"/>
</dbReference>
<comment type="similarity">
    <text evidence="1">Belongs to the AB hydrolase superfamily. AB hydrolase 2 family.</text>
</comment>
<feature type="domain" description="Phospholipase/carboxylesterase/thioesterase" evidence="3">
    <location>
        <begin position="7"/>
        <end position="208"/>
    </location>
</feature>
<gene>
    <name evidence="4" type="ORF">EHO51_11675</name>
</gene>
<dbReference type="Pfam" id="PF02230">
    <property type="entry name" value="Abhydrolase_2"/>
    <property type="match status" value="1"/>
</dbReference>
<keyword evidence="2" id="KW-0378">Hydrolase</keyword>
<dbReference type="AlphaFoldDB" id="A0A3G8M8E4"/>
<dbReference type="EMBL" id="CP034086">
    <property type="protein sequence ID" value="AZG77340.1"/>
    <property type="molecule type" value="Genomic_DNA"/>
</dbReference>
<sequence length="227" mass="24526">MAAIDGPKVQARSGKPKQLVVFLHGYGADGADLIDIGRQWSAFLPDADFVAPHAPDRCAASPTGRQWFPLTMRDPEERWRGCVAARPTLDAFLDAELDRRGLDDRALALIGFSQGTMMALHTGLRRKRAPRAILGYSGVYVLGPAQADEAPTAYEKPPAVLLAHGEEDEMIPVEALLMSANALADSGVPTQWHLSARLGHGIDETGLIHGALFLAQSFGVAVELRRR</sequence>
<dbReference type="InterPro" id="IPR003140">
    <property type="entry name" value="PLipase/COase/thioEstase"/>
</dbReference>
<dbReference type="InterPro" id="IPR050565">
    <property type="entry name" value="LYPA1-2/EST-like"/>
</dbReference>
<evidence type="ECO:0000313" key="4">
    <source>
        <dbReference type="EMBL" id="AZG77340.1"/>
    </source>
</evidence>
<name>A0A3G8M8E4_9HYPH</name>
<dbReference type="GO" id="GO:0016787">
    <property type="term" value="F:hydrolase activity"/>
    <property type="evidence" value="ECO:0007669"/>
    <property type="project" value="UniProtKB-KW"/>
</dbReference>
<evidence type="ECO:0000256" key="2">
    <source>
        <dbReference type="ARBA" id="ARBA00022801"/>
    </source>
</evidence>
<organism evidence="4 5">
    <name type="scientific">Methylocystis rosea</name>
    <dbReference type="NCBI Taxonomy" id="173366"/>
    <lineage>
        <taxon>Bacteria</taxon>
        <taxon>Pseudomonadati</taxon>
        <taxon>Pseudomonadota</taxon>
        <taxon>Alphaproteobacteria</taxon>
        <taxon>Hyphomicrobiales</taxon>
        <taxon>Methylocystaceae</taxon>
        <taxon>Methylocystis</taxon>
    </lineage>
</organism>